<keyword evidence="2" id="KW-0732">Signal</keyword>
<sequence length="193" mass="20878">MTKERIRRYLGACVAASLLAMLAGLAVAQEAGKPMTIRLEPKALAGVDTGKAVVVKGRAGRTPQRFLLEGISYMNPVGVVLRPVEAGDEVALSITKYAWNQPLREGSTDEAPLRFLFRTEGEFQVSVSADEADTPYRLLVWVGEETKPDFAPVVVDASAFDGGGGFPWTWAVIGLLVLAVAVMAVLMMRRKRT</sequence>
<proteinExistence type="predicted"/>
<keyword evidence="1" id="KW-0472">Membrane</keyword>
<dbReference type="RefSeq" id="WP_182687841.1">
    <property type="nucleotide sequence ID" value="NZ_JACHTF010000012.1"/>
</dbReference>
<protein>
    <recommendedName>
        <fullName evidence="5">LPXTG cell wall anchor domain-containing protein</fullName>
    </recommendedName>
</protein>
<feature type="signal peptide" evidence="2">
    <location>
        <begin position="1"/>
        <end position="28"/>
    </location>
</feature>
<feature type="transmembrane region" description="Helical" evidence="1">
    <location>
        <begin position="168"/>
        <end position="188"/>
    </location>
</feature>
<evidence type="ECO:0000256" key="1">
    <source>
        <dbReference type="SAM" id="Phobius"/>
    </source>
</evidence>
<evidence type="ECO:0000256" key="2">
    <source>
        <dbReference type="SAM" id="SignalP"/>
    </source>
</evidence>
<name>A0A7W3TN34_9GAMM</name>
<dbReference type="Proteomes" id="UP000523196">
    <property type="component" value="Unassembled WGS sequence"/>
</dbReference>
<accession>A0A7W3TN34</accession>
<reference evidence="3 4" key="1">
    <citation type="submission" date="2020-08" db="EMBL/GenBank/DDBJ databases">
        <authorList>
            <person name="Xu S."/>
            <person name="Li A."/>
        </authorList>
    </citation>
    <scope>NUCLEOTIDE SEQUENCE [LARGE SCALE GENOMIC DNA]</scope>
    <source>
        <strain evidence="3 4">119BY6-57</strain>
    </source>
</reference>
<comment type="caution">
    <text evidence="3">The sequence shown here is derived from an EMBL/GenBank/DDBJ whole genome shotgun (WGS) entry which is preliminary data.</text>
</comment>
<keyword evidence="1" id="KW-1133">Transmembrane helix</keyword>
<gene>
    <name evidence="3" type="ORF">H4F98_11645</name>
</gene>
<feature type="chain" id="PRO_5031111075" description="LPXTG cell wall anchor domain-containing protein" evidence="2">
    <location>
        <begin position="29"/>
        <end position="193"/>
    </location>
</feature>
<evidence type="ECO:0000313" key="3">
    <source>
        <dbReference type="EMBL" id="MBB1061221.1"/>
    </source>
</evidence>
<dbReference type="AlphaFoldDB" id="A0A7W3TN34"/>
<dbReference type="EMBL" id="JACHTF010000012">
    <property type="protein sequence ID" value="MBB1061221.1"/>
    <property type="molecule type" value="Genomic_DNA"/>
</dbReference>
<evidence type="ECO:0008006" key="5">
    <source>
        <dbReference type="Google" id="ProtNLM"/>
    </source>
</evidence>
<organism evidence="3 4">
    <name type="scientific">Marilutibacter spongiae</name>
    <dbReference type="NCBI Taxonomy" id="2025720"/>
    <lineage>
        <taxon>Bacteria</taxon>
        <taxon>Pseudomonadati</taxon>
        <taxon>Pseudomonadota</taxon>
        <taxon>Gammaproteobacteria</taxon>
        <taxon>Lysobacterales</taxon>
        <taxon>Lysobacteraceae</taxon>
        <taxon>Marilutibacter</taxon>
    </lineage>
</organism>
<keyword evidence="1" id="KW-0812">Transmembrane</keyword>
<keyword evidence="4" id="KW-1185">Reference proteome</keyword>
<evidence type="ECO:0000313" key="4">
    <source>
        <dbReference type="Proteomes" id="UP000523196"/>
    </source>
</evidence>